<comment type="caution">
    <text evidence="1">The sequence shown here is derived from an EMBL/GenBank/DDBJ whole genome shotgun (WGS) entry which is preliminary data.</text>
</comment>
<proteinExistence type="predicted"/>
<reference evidence="1 2" key="1">
    <citation type="submission" date="2016-01" db="EMBL/GenBank/DDBJ databases">
        <title>The draft genome sequence of Aquimarina sp. RZW4-3-2.</title>
        <authorList>
            <person name="Wang Y."/>
        </authorList>
    </citation>
    <scope>NUCLEOTIDE SEQUENCE [LARGE SCALE GENOMIC DNA]</scope>
    <source>
        <strain evidence="1 2">RZW4-3-2</strain>
    </source>
</reference>
<accession>A0A163CJC9</accession>
<dbReference type="OrthoDB" id="1448121at2"/>
<evidence type="ECO:0000313" key="2">
    <source>
        <dbReference type="Proteomes" id="UP000076715"/>
    </source>
</evidence>
<organism evidence="1 2">
    <name type="scientific">Aquimarina aggregata</name>
    <dbReference type="NCBI Taxonomy" id="1642818"/>
    <lineage>
        <taxon>Bacteria</taxon>
        <taxon>Pseudomonadati</taxon>
        <taxon>Bacteroidota</taxon>
        <taxon>Flavobacteriia</taxon>
        <taxon>Flavobacteriales</taxon>
        <taxon>Flavobacteriaceae</taxon>
        <taxon>Aquimarina</taxon>
    </lineage>
</organism>
<dbReference type="AlphaFoldDB" id="A0A163CJC9"/>
<dbReference type="Gene3D" id="2.40.128.410">
    <property type="match status" value="1"/>
</dbReference>
<dbReference type="STRING" id="1642818.AWE51_03270"/>
<dbReference type="EMBL" id="LQRT01000002">
    <property type="protein sequence ID" value="KZS42476.1"/>
    <property type="molecule type" value="Genomic_DNA"/>
</dbReference>
<keyword evidence="2" id="KW-1185">Reference proteome</keyword>
<dbReference type="RefSeq" id="WP_066310278.1">
    <property type="nucleotide sequence ID" value="NZ_LQRT01000002.1"/>
</dbReference>
<dbReference type="Pfam" id="PF14059">
    <property type="entry name" value="DUF4251"/>
    <property type="match status" value="1"/>
</dbReference>
<dbReference type="Proteomes" id="UP000076715">
    <property type="component" value="Unassembled WGS sequence"/>
</dbReference>
<protein>
    <recommendedName>
        <fullName evidence="3">DUF4251 domain-containing protein</fullName>
    </recommendedName>
</protein>
<sequence length="190" mass="21129">MRFLFLIVLGVLFTACGSTTSTVVDAEKIKALDALVAQKNFEIVSDWAYPLANANVNAVAISGLLPPGSNANSISLVGNPNHLRIHGDSVSISLPYFGERQLPGSYNPRTIGFEYDGIAERLNVKYNEKKQRYLINFYIKNREESCKVMLILFPDLESDLIINSSHRTTISYRGNVSQHSENTTTITENE</sequence>
<evidence type="ECO:0000313" key="1">
    <source>
        <dbReference type="EMBL" id="KZS42476.1"/>
    </source>
</evidence>
<dbReference type="PROSITE" id="PS51257">
    <property type="entry name" value="PROKAR_LIPOPROTEIN"/>
    <property type="match status" value="1"/>
</dbReference>
<evidence type="ECO:0008006" key="3">
    <source>
        <dbReference type="Google" id="ProtNLM"/>
    </source>
</evidence>
<gene>
    <name evidence="1" type="ORF">AWE51_03270</name>
</gene>
<dbReference type="InterPro" id="IPR025347">
    <property type="entry name" value="DUF4251"/>
</dbReference>
<name>A0A163CJC9_9FLAO</name>